<comment type="function">
    <text evidence="11">Part of the high-affinity ATP-driven potassium transport (or Kdp) system, which catalyzes the hydrolysis of ATP coupled with the electrogenic transport of potassium into the cytoplasm. This subunit acts as a catalytic chaperone that increases the ATP-binding affinity of the ATP-hydrolyzing subunit KdpB by the formation of a transient KdpB/KdpC/ATP ternary complex.</text>
</comment>
<evidence type="ECO:0000256" key="3">
    <source>
        <dbReference type="ARBA" id="ARBA00022538"/>
    </source>
</evidence>
<sequence>MKNSATLPRQGGILRPALVVFAALSLVTGLAYPFLTTGIAAAVFPHEAAGSLIKQGDQVVGSELIGQSFSSPGYFWGRPSATAPMPYNGAGSGGSNLGPRNPALADAIQARIAALKAADPDNPVPVPVDLVTASGSGLDPHISPAAAAYQAARVARARGLPQAQVDALIQAHTEKPWLGVLGDPAVNVLTLNLALDQLRPAR</sequence>
<evidence type="ECO:0000256" key="6">
    <source>
        <dbReference type="ARBA" id="ARBA00022840"/>
    </source>
</evidence>
<accession>A0A424WI81</accession>
<keyword evidence="1 11" id="KW-0813">Transport</keyword>
<dbReference type="GO" id="GO:0008556">
    <property type="term" value="F:P-type potassium transmembrane transporter activity"/>
    <property type="evidence" value="ECO:0007669"/>
    <property type="project" value="InterPro"/>
</dbReference>
<dbReference type="NCBIfam" id="NF001454">
    <property type="entry name" value="PRK00315.1"/>
    <property type="match status" value="1"/>
</dbReference>
<dbReference type="NCBIfam" id="TIGR00681">
    <property type="entry name" value="kdpC"/>
    <property type="match status" value="1"/>
</dbReference>
<dbReference type="PIRSF" id="PIRSF001296">
    <property type="entry name" value="K_ATPase_KdpC"/>
    <property type="match status" value="1"/>
</dbReference>
<dbReference type="PANTHER" id="PTHR30042">
    <property type="entry name" value="POTASSIUM-TRANSPORTING ATPASE C CHAIN"/>
    <property type="match status" value="1"/>
</dbReference>
<comment type="subunit">
    <text evidence="11">The system is composed of three essential subunits: KdpA, KdpB and KdpC.</text>
</comment>
<reference evidence="12 13" key="1">
    <citation type="submission" date="2018-08" db="EMBL/GenBank/DDBJ databases">
        <title>Achromobacter xylosoxidans Genome sequencing and assembly.</title>
        <authorList>
            <person name="Wang R."/>
            <person name="Rensing C."/>
            <person name="Li Y."/>
        </authorList>
    </citation>
    <scope>NUCLEOTIDE SEQUENCE [LARGE SCALE GENOMIC DNA]</scope>
    <source>
        <strain evidence="12 13">GD003A</strain>
    </source>
</reference>
<proteinExistence type="inferred from homology"/>
<name>A0A424WI81_ALCXX</name>
<dbReference type="AlphaFoldDB" id="A0A424WI81"/>
<evidence type="ECO:0000313" key="12">
    <source>
        <dbReference type="EMBL" id="RPJ92994.1"/>
    </source>
</evidence>
<feature type="transmembrane region" description="Helical" evidence="11">
    <location>
        <begin position="12"/>
        <end position="35"/>
    </location>
</feature>
<dbReference type="GO" id="GO:0016787">
    <property type="term" value="F:hydrolase activity"/>
    <property type="evidence" value="ECO:0007669"/>
    <property type="project" value="UniProtKB-KW"/>
</dbReference>
<keyword evidence="2 11" id="KW-1003">Cell membrane</keyword>
<evidence type="ECO:0000256" key="11">
    <source>
        <dbReference type="HAMAP-Rule" id="MF_00276"/>
    </source>
</evidence>
<evidence type="ECO:0000256" key="8">
    <source>
        <dbReference type="ARBA" id="ARBA00022989"/>
    </source>
</evidence>
<evidence type="ECO:0000256" key="9">
    <source>
        <dbReference type="ARBA" id="ARBA00023065"/>
    </source>
</evidence>
<evidence type="ECO:0000256" key="1">
    <source>
        <dbReference type="ARBA" id="ARBA00022448"/>
    </source>
</evidence>
<dbReference type="Pfam" id="PF02669">
    <property type="entry name" value="KdpC"/>
    <property type="match status" value="1"/>
</dbReference>
<keyword evidence="12" id="KW-0378">Hydrolase</keyword>
<comment type="subcellular location">
    <subcellularLocation>
        <location evidence="11">Cell membrane</location>
        <topology evidence="11">Single-pass membrane protein</topology>
    </subcellularLocation>
</comment>
<evidence type="ECO:0000256" key="7">
    <source>
        <dbReference type="ARBA" id="ARBA00022958"/>
    </source>
</evidence>
<keyword evidence="6 11" id="KW-0067">ATP-binding</keyword>
<dbReference type="InterPro" id="IPR003820">
    <property type="entry name" value="KdpC"/>
</dbReference>
<comment type="similarity">
    <text evidence="11">Belongs to the KdpC family.</text>
</comment>
<comment type="caution">
    <text evidence="12">The sequence shown here is derived from an EMBL/GenBank/DDBJ whole genome shotgun (WGS) entry which is preliminary data.</text>
</comment>
<keyword evidence="3 11" id="KW-0633">Potassium transport</keyword>
<dbReference type="GO" id="GO:0005886">
    <property type="term" value="C:plasma membrane"/>
    <property type="evidence" value="ECO:0007669"/>
    <property type="project" value="UniProtKB-SubCell"/>
</dbReference>
<evidence type="ECO:0000256" key="10">
    <source>
        <dbReference type="ARBA" id="ARBA00023136"/>
    </source>
</evidence>
<protein>
    <recommendedName>
        <fullName evidence="11">Potassium-transporting ATPase KdpC subunit</fullName>
    </recommendedName>
    <alternativeName>
        <fullName evidence="11">ATP phosphohydrolase [potassium-transporting] C chain</fullName>
    </alternativeName>
    <alternativeName>
        <fullName evidence="11">Potassium-binding and translocating subunit C</fullName>
    </alternativeName>
    <alternativeName>
        <fullName evidence="11">Potassium-translocating ATPase C chain</fullName>
    </alternativeName>
</protein>
<dbReference type="EMBL" id="QVXO01000004">
    <property type="protein sequence ID" value="RPJ92994.1"/>
    <property type="molecule type" value="Genomic_DNA"/>
</dbReference>
<organism evidence="12 13">
    <name type="scientific">Alcaligenes xylosoxydans xylosoxydans</name>
    <name type="common">Achromobacter xylosoxidans</name>
    <dbReference type="NCBI Taxonomy" id="85698"/>
    <lineage>
        <taxon>Bacteria</taxon>
        <taxon>Pseudomonadati</taxon>
        <taxon>Pseudomonadota</taxon>
        <taxon>Betaproteobacteria</taxon>
        <taxon>Burkholderiales</taxon>
        <taxon>Alcaligenaceae</taxon>
        <taxon>Achromobacter</taxon>
    </lineage>
</organism>
<keyword evidence="5 11" id="KW-0547">Nucleotide-binding</keyword>
<evidence type="ECO:0000256" key="4">
    <source>
        <dbReference type="ARBA" id="ARBA00022692"/>
    </source>
</evidence>
<gene>
    <name evidence="11 12" type="primary">kdpC</name>
    <name evidence="12" type="ORF">DY367_03530</name>
</gene>
<keyword evidence="9 11" id="KW-0406">Ion transport</keyword>
<evidence type="ECO:0000256" key="5">
    <source>
        <dbReference type="ARBA" id="ARBA00022741"/>
    </source>
</evidence>
<dbReference type="Proteomes" id="UP000285324">
    <property type="component" value="Unassembled WGS sequence"/>
</dbReference>
<dbReference type="OrthoDB" id="9788285at2"/>
<dbReference type="HAMAP" id="MF_00276">
    <property type="entry name" value="KdpC"/>
    <property type="match status" value="1"/>
</dbReference>
<dbReference type="RefSeq" id="WP_059373796.1">
    <property type="nucleotide sequence ID" value="NZ_CP061008.1"/>
</dbReference>
<keyword evidence="7 11" id="KW-0630">Potassium</keyword>
<dbReference type="GO" id="GO:0005524">
    <property type="term" value="F:ATP binding"/>
    <property type="evidence" value="ECO:0007669"/>
    <property type="project" value="UniProtKB-UniRule"/>
</dbReference>
<keyword evidence="10 11" id="KW-0472">Membrane</keyword>
<evidence type="ECO:0000256" key="2">
    <source>
        <dbReference type="ARBA" id="ARBA00022475"/>
    </source>
</evidence>
<dbReference type="PANTHER" id="PTHR30042:SF2">
    <property type="entry name" value="POTASSIUM-TRANSPORTING ATPASE KDPC SUBUNIT"/>
    <property type="match status" value="1"/>
</dbReference>
<keyword evidence="4 11" id="KW-0812">Transmembrane</keyword>
<keyword evidence="8 11" id="KW-1133">Transmembrane helix</keyword>
<evidence type="ECO:0000313" key="13">
    <source>
        <dbReference type="Proteomes" id="UP000285324"/>
    </source>
</evidence>